<sequence length="281" mass="32518">MKISVDDWGGFKFVNLDSSNIDECMKYYFNGQADGIMVHPYGKYKKNDLAFLKKYKNIKRFIISYGDKIDISLLPLLQEVEYLGVFDKQQAIDYRIFKNLKELRITWHKRVDLPEKSNLLTSLYLHAYSPANKSLAALPDYRNLESLEFLGGSIETLSGFKRFQKLQNLTIIRLLKLRKIFKIEKLSGFINLHLELCKKIQDANCIAKLETLFYVDNGELSSIKFLSKMKSLEKVFLRDANVLDGNVLPLSKLKIAGFSNKRHYSHTSEQIDALIESNKII</sequence>
<dbReference type="SUPFAM" id="SSF52058">
    <property type="entry name" value="L domain-like"/>
    <property type="match status" value="1"/>
</dbReference>
<dbReference type="OrthoDB" id="9157385at2"/>
<comment type="caution">
    <text evidence="1">The sequence shown here is derived from an EMBL/GenBank/DDBJ whole genome shotgun (WGS) entry which is preliminary data.</text>
</comment>
<organism evidence="1 2">
    <name type="scientific">Leptospira koniambonensis</name>
    <dbReference type="NCBI Taxonomy" id="2484950"/>
    <lineage>
        <taxon>Bacteria</taxon>
        <taxon>Pseudomonadati</taxon>
        <taxon>Spirochaetota</taxon>
        <taxon>Spirochaetia</taxon>
        <taxon>Leptospirales</taxon>
        <taxon>Leptospiraceae</taxon>
        <taxon>Leptospira</taxon>
    </lineage>
</organism>
<gene>
    <name evidence="1" type="ORF">EHQ52_13080</name>
</gene>
<dbReference type="InterPro" id="IPR032675">
    <property type="entry name" value="LRR_dom_sf"/>
</dbReference>
<dbReference type="Gene3D" id="3.80.10.10">
    <property type="entry name" value="Ribonuclease Inhibitor"/>
    <property type="match status" value="1"/>
</dbReference>
<dbReference type="EMBL" id="RQFY01000004">
    <property type="protein sequence ID" value="TGL35392.1"/>
    <property type="molecule type" value="Genomic_DNA"/>
</dbReference>
<dbReference type="Proteomes" id="UP000297871">
    <property type="component" value="Unassembled WGS sequence"/>
</dbReference>
<protein>
    <recommendedName>
        <fullName evidence="3">Leucine-rich repeat domain-containing protein</fullName>
    </recommendedName>
</protein>
<reference evidence="1" key="1">
    <citation type="journal article" date="2019" name="PLoS Negl. Trop. Dis.">
        <title>Revisiting the worldwide diversity of Leptospira species in the environment.</title>
        <authorList>
            <person name="Vincent A.T."/>
            <person name="Schiettekatte O."/>
            <person name="Bourhy P."/>
            <person name="Veyrier F.J."/>
            <person name="Picardeau M."/>
        </authorList>
    </citation>
    <scope>NUCLEOTIDE SEQUENCE [LARGE SCALE GENOMIC DNA]</scope>
    <source>
        <strain evidence="1">201800265</strain>
    </source>
</reference>
<dbReference type="RefSeq" id="WP_135615571.1">
    <property type="nucleotide sequence ID" value="NZ_RQFY01000004.1"/>
</dbReference>
<accession>A0A4R9JBP3</accession>
<proteinExistence type="predicted"/>
<evidence type="ECO:0000313" key="2">
    <source>
        <dbReference type="Proteomes" id="UP000297871"/>
    </source>
</evidence>
<keyword evidence="2" id="KW-1185">Reference proteome</keyword>
<name>A0A4R9JBP3_9LEPT</name>
<evidence type="ECO:0008006" key="3">
    <source>
        <dbReference type="Google" id="ProtNLM"/>
    </source>
</evidence>
<dbReference type="AlphaFoldDB" id="A0A4R9JBP3"/>
<evidence type="ECO:0000313" key="1">
    <source>
        <dbReference type="EMBL" id="TGL35392.1"/>
    </source>
</evidence>